<evidence type="ECO:0000259" key="1">
    <source>
        <dbReference type="PROSITE" id="PS51186"/>
    </source>
</evidence>
<accession>A0ABP8I7H8</accession>
<evidence type="ECO:0000313" key="3">
    <source>
        <dbReference type="Proteomes" id="UP001501153"/>
    </source>
</evidence>
<dbReference type="InterPro" id="IPR016181">
    <property type="entry name" value="Acyl_CoA_acyltransferase"/>
</dbReference>
<dbReference type="PANTHER" id="PTHR43792:SF1">
    <property type="entry name" value="N-ACETYLTRANSFERASE DOMAIN-CONTAINING PROTEIN"/>
    <property type="match status" value="1"/>
</dbReference>
<organism evidence="2 3">
    <name type="scientific">Hymenobacter saemangeumensis</name>
    <dbReference type="NCBI Taxonomy" id="1084522"/>
    <lineage>
        <taxon>Bacteria</taxon>
        <taxon>Pseudomonadati</taxon>
        <taxon>Bacteroidota</taxon>
        <taxon>Cytophagia</taxon>
        <taxon>Cytophagales</taxon>
        <taxon>Hymenobacteraceae</taxon>
        <taxon>Hymenobacter</taxon>
    </lineage>
</organism>
<dbReference type="PROSITE" id="PS51186">
    <property type="entry name" value="GNAT"/>
    <property type="match status" value="1"/>
</dbReference>
<dbReference type="SUPFAM" id="SSF55729">
    <property type="entry name" value="Acyl-CoA N-acyltransferases (Nat)"/>
    <property type="match status" value="1"/>
</dbReference>
<dbReference type="Pfam" id="PF13302">
    <property type="entry name" value="Acetyltransf_3"/>
    <property type="match status" value="1"/>
</dbReference>
<dbReference type="PANTHER" id="PTHR43792">
    <property type="entry name" value="GNAT FAMILY, PUTATIVE (AFU_ORTHOLOGUE AFUA_3G00765)-RELATED-RELATED"/>
    <property type="match status" value="1"/>
</dbReference>
<sequence length="191" mass="21532">MLDIQLTPLQELRTPRLHLRALSPTDAPELLFLRSDPAVMRYLQKAPDTSLEQVQQHLQLLDKQLASNQGITWGICRPPHPQLIGSICLWNLQPAHHRAEVGYDLHPALWQQGFMSEALTAVLDFGFGTLRLHSIEANLSPDNTASRRLLEKHGFQREGHLRENYCFNGQFFDTLVYARLAPSPDAAPGPA</sequence>
<gene>
    <name evidence="2" type="ORF">GCM10023185_12900</name>
</gene>
<dbReference type="InterPro" id="IPR051531">
    <property type="entry name" value="N-acetyltransferase"/>
</dbReference>
<dbReference type="Proteomes" id="UP001501153">
    <property type="component" value="Unassembled WGS sequence"/>
</dbReference>
<evidence type="ECO:0000313" key="2">
    <source>
        <dbReference type="EMBL" id="GAA4352846.1"/>
    </source>
</evidence>
<dbReference type="InterPro" id="IPR000182">
    <property type="entry name" value="GNAT_dom"/>
</dbReference>
<proteinExistence type="predicted"/>
<feature type="domain" description="N-acetyltransferase" evidence="1">
    <location>
        <begin position="17"/>
        <end position="182"/>
    </location>
</feature>
<comment type="caution">
    <text evidence="2">The sequence shown here is derived from an EMBL/GenBank/DDBJ whole genome shotgun (WGS) entry which is preliminary data.</text>
</comment>
<dbReference type="RefSeq" id="WP_345234949.1">
    <property type="nucleotide sequence ID" value="NZ_BAABGZ010000013.1"/>
</dbReference>
<dbReference type="EMBL" id="BAABGZ010000013">
    <property type="protein sequence ID" value="GAA4352846.1"/>
    <property type="molecule type" value="Genomic_DNA"/>
</dbReference>
<keyword evidence="3" id="KW-1185">Reference proteome</keyword>
<reference evidence="3" key="1">
    <citation type="journal article" date="2019" name="Int. J. Syst. Evol. Microbiol.">
        <title>The Global Catalogue of Microorganisms (GCM) 10K type strain sequencing project: providing services to taxonomists for standard genome sequencing and annotation.</title>
        <authorList>
            <consortium name="The Broad Institute Genomics Platform"/>
            <consortium name="The Broad Institute Genome Sequencing Center for Infectious Disease"/>
            <person name="Wu L."/>
            <person name="Ma J."/>
        </authorList>
    </citation>
    <scope>NUCLEOTIDE SEQUENCE [LARGE SCALE GENOMIC DNA]</scope>
    <source>
        <strain evidence="3">JCM 17923</strain>
    </source>
</reference>
<name>A0ABP8I7H8_9BACT</name>
<protein>
    <submittedName>
        <fullName evidence="2">GNAT family N-acetyltransferase</fullName>
    </submittedName>
</protein>
<dbReference type="Gene3D" id="3.40.630.30">
    <property type="match status" value="1"/>
</dbReference>